<sequence length="136" mass="15339">MLLILAVLISIPFSICLKEQSIGVKGRFLCGSAPLANAVIKLMNKNKIGMYDILDTVQTSENGSFETKGTINSVFGMDVKVNVAHDCDRHLPCQRTFDFYIPSKYISRSTDVQKWFYLGKWNLEVILPEEESNCIN</sequence>
<feature type="signal peptide" evidence="5">
    <location>
        <begin position="1"/>
        <end position="16"/>
    </location>
</feature>
<evidence type="ECO:0000256" key="2">
    <source>
        <dbReference type="ARBA" id="ARBA00010112"/>
    </source>
</evidence>
<dbReference type="PANTHER" id="PTHR21700">
    <property type="entry name" value="TRANSTHYRETIN-LIKE FAMILY PROTEIN-RELATED"/>
    <property type="match status" value="1"/>
</dbReference>
<keyword evidence="3" id="KW-0964">Secreted</keyword>
<dbReference type="Proteomes" id="UP000582659">
    <property type="component" value="Unassembled WGS sequence"/>
</dbReference>
<dbReference type="GO" id="GO:0005576">
    <property type="term" value="C:extracellular region"/>
    <property type="evidence" value="ECO:0007669"/>
    <property type="project" value="UniProtKB-SubCell"/>
</dbReference>
<dbReference type="PANTHER" id="PTHR21700:SF112">
    <property type="entry name" value="TRANSTHYRETIN-RELATED FAMILY DOMAIN"/>
    <property type="match status" value="1"/>
</dbReference>
<evidence type="ECO:0000313" key="6">
    <source>
        <dbReference type="EMBL" id="CAD5234676.1"/>
    </source>
</evidence>
<proteinExistence type="inferred from homology"/>
<dbReference type="Proteomes" id="UP000659654">
    <property type="component" value="Unassembled WGS sequence"/>
</dbReference>
<dbReference type="InterPro" id="IPR038479">
    <property type="entry name" value="Transthyretin-like_sf"/>
</dbReference>
<reference evidence="7" key="2">
    <citation type="submission" date="2020-08" db="EMBL/GenBank/DDBJ databases">
        <authorList>
            <person name="Kikuchi T."/>
        </authorList>
    </citation>
    <scope>NUCLEOTIDE SEQUENCE</scope>
    <source>
        <strain evidence="6">Ka4C1</strain>
    </source>
</reference>
<dbReference type="Gene3D" id="2.60.40.3330">
    <property type="match status" value="1"/>
</dbReference>
<evidence type="ECO:0000313" key="8">
    <source>
        <dbReference type="Proteomes" id="UP000095284"/>
    </source>
</evidence>
<dbReference type="Pfam" id="PF01060">
    <property type="entry name" value="TTR-52"/>
    <property type="match status" value="1"/>
</dbReference>
<accession>A0A1I7SDB4</accession>
<evidence type="ECO:0000313" key="7">
    <source>
        <dbReference type="EMBL" id="CAG9130579.1"/>
    </source>
</evidence>
<keyword evidence="9" id="KW-1185">Reference proteome</keyword>
<feature type="chain" id="PRO_5036308768" evidence="5">
    <location>
        <begin position="17"/>
        <end position="136"/>
    </location>
</feature>
<evidence type="ECO:0000256" key="3">
    <source>
        <dbReference type="ARBA" id="ARBA00022525"/>
    </source>
</evidence>
<dbReference type="WBParaSite" id="BXY_1101900.1">
    <property type="protein sequence ID" value="BXY_1101900.1"/>
    <property type="gene ID" value="BXY_1101900"/>
</dbReference>
<keyword evidence="4 5" id="KW-0732">Signal</keyword>
<dbReference type="SMR" id="A0A1I7SDB4"/>
<evidence type="ECO:0000256" key="4">
    <source>
        <dbReference type="ARBA" id="ARBA00022729"/>
    </source>
</evidence>
<comment type="subcellular location">
    <subcellularLocation>
        <location evidence="1">Secreted</location>
    </subcellularLocation>
</comment>
<protein>
    <submittedName>
        <fullName evidence="6">(pine wood nematode) hypothetical protein</fullName>
    </submittedName>
</protein>
<dbReference type="AlphaFoldDB" id="A0A1I7SDB4"/>
<evidence type="ECO:0000313" key="9">
    <source>
        <dbReference type="Proteomes" id="UP000659654"/>
    </source>
</evidence>
<dbReference type="GO" id="GO:0009986">
    <property type="term" value="C:cell surface"/>
    <property type="evidence" value="ECO:0007669"/>
    <property type="project" value="InterPro"/>
</dbReference>
<organism evidence="8 10">
    <name type="scientific">Bursaphelenchus xylophilus</name>
    <name type="common">Pinewood nematode worm</name>
    <name type="synonym">Aphelenchoides xylophilus</name>
    <dbReference type="NCBI Taxonomy" id="6326"/>
    <lineage>
        <taxon>Eukaryota</taxon>
        <taxon>Metazoa</taxon>
        <taxon>Ecdysozoa</taxon>
        <taxon>Nematoda</taxon>
        <taxon>Chromadorea</taxon>
        <taxon>Rhabditida</taxon>
        <taxon>Tylenchina</taxon>
        <taxon>Tylenchomorpha</taxon>
        <taxon>Aphelenchoidea</taxon>
        <taxon>Aphelenchoididae</taxon>
        <taxon>Bursaphelenchus</taxon>
    </lineage>
</organism>
<comment type="similarity">
    <text evidence="2">Belongs to the nematode transthyretin-like family.</text>
</comment>
<dbReference type="InterPro" id="IPR001534">
    <property type="entry name" value="Transthyretin-like"/>
</dbReference>
<dbReference type="EMBL" id="CAJFCV020000006">
    <property type="protein sequence ID" value="CAG9130579.1"/>
    <property type="molecule type" value="Genomic_DNA"/>
</dbReference>
<reference evidence="10" key="1">
    <citation type="submission" date="2016-11" db="UniProtKB">
        <authorList>
            <consortium name="WormBaseParasite"/>
        </authorList>
    </citation>
    <scope>IDENTIFICATION</scope>
</reference>
<evidence type="ECO:0000256" key="1">
    <source>
        <dbReference type="ARBA" id="ARBA00004613"/>
    </source>
</evidence>
<name>A0A1I7SDB4_BURXY</name>
<dbReference type="OrthoDB" id="5837678at2759"/>
<evidence type="ECO:0000313" key="10">
    <source>
        <dbReference type="WBParaSite" id="BXY_1101900.1"/>
    </source>
</evidence>
<dbReference type="EMBL" id="CAJFDI010000006">
    <property type="protein sequence ID" value="CAD5234676.1"/>
    <property type="molecule type" value="Genomic_DNA"/>
</dbReference>
<gene>
    <name evidence="6" type="ORF">BXYJ_LOCUS14767</name>
</gene>
<dbReference type="Proteomes" id="UP000095284">
    <property type="component" value="Unplaced"/>
</dbReference>
<evidence type="ECO:0000256" key="5">
    <source>
        <dbReference type="SAM" id="SignalP"/>
    </source>
</evidence>